<dbReference type="PANTHER" id="PTHR47504:SF5">
    <property type="entry name" value="RIGHT ORIGIN-BINDING PROTEIN"/>
    <property type="match status" value="1"/>
</dbReference>
<dbReference type="InterPro" id="IPR029442">
    <property type="entry name" value="GyrI-like"/>
</dbReference>
<dbReference type="InterPro" id="IPR010499">
    <property type="entry name" value="AraC_E-bd"/>
</dbReference>
<protein>
    <submittedName>
        <fullName evidence="5">AraC family transcriptional regulator</fullName>
    </submittedName>
</protein>
<dbReference type="Gene3D" id="1.10.10.60">
    <property type="entry name" value="Homeodomain-like"/>
    <property type="match status" value="2"/>
</dbReference>
<gene>
    <name evidence="5" type="primary">tetD</name>
    <name evidence="5" type="ORF">NCTC11391_01884</name>
</gene>
<dbReference type="OrthoDB" id="9801123at2"/>
<dbReference type="Pfam" id="PF06445">
    <property type="entry name" value="GyrI-like"/>
    <property type="match status" value="1"/>
</dbReference>
<evidence type="ECO:0000256" key="1">
    <source>
        <dbReference type="ARBA" id="ARBA00023015"/>
    </source>
</evidence>
<keyword evidence="1" id="KW-0805">Transcription regulation</keyword>
<keyword evidence="3" id="KW-0804">Transcription</keyword>
<dbReference type="Proteomes" id="UP000254082">
    <property type="component" value="Unassembled WGS sequence"/>
</dbReference>
<keyword evidence="6" id="KW-1185">Reference proteome</keyword>
<reference evidence="5 6" key="1">
    <citation type="submission" date="2018-06" db="EMBL/GenBank/DDBJ databases">
        <authorList>
            <consortium name="Pathogen Informatics"/>
            <person name="Doyle S."/>
        </authorList>
    </citation>
    <scope>NUCLEOTIDE SEQUENCE [LARGE SCALE GENOMIC DNA]</scope>
    <source>
        <strain evidence="6">NCTC 11391</strain>
    </source>
</reference>
<dbReference type="InterPro" id="IPR011256">
    <property type="entry name" value="Reg_factor_effector_dom_sf"/>
</dbReference>
<sequence length="284" mass="32576">MDDFKNFNKALEFIDNHLDSEITERDIYQLTSYSYNVFSRIFSVLSGIPLGEYIRSRKLSAAAIELQEEHTKVVDVAMKYGYQSSDAFSYAFKSFHGCSPSEVKKGEGFHIAQPLRFSLTVRGGQFKTKIEVKEGFRLVGICADVRPEQMSVEIWKELSNQLVMKCPRDWAENNQLYGLFFHGESEGTIHYMIGFRISDSIEEVDIQKLGLDRIDIPEEKYAVVNLGGELPNNIHQAWSYLLGIFLPQEGYRHAGSYDFELYSGYEVNSPDFSIELWVPIVKQV</sequence>
<dbReference type="GO" id="GO:0043565">
    <property type="term" value="F:sequence-specific DNA binding"/>
    <property type="evidence" value="ECO:0007669"/>
    <property type="project" value="InterPro"/>
</dbReference>
<dbReference type="AlphaFoldDB" id="A0A380JG42"/>
<dbReference type="SUPFAM" id="SSF55136">
    <property type="entry name" value="Probable bacterial effector-binding domain"/>
    <property type="match status" value="1"/>
</dbReference>
<dbReference type="PRINTS" id="PR00032">
    <property type="entry name" value="HTHARAC"/>
</dbReference>
<dbReference type="InterPro" id="IPR018060">
    <property type="entry name" value="HTH_AraC"/>
</dbReference>
<dbReference type="InterPro" id="IPR009057">
    <property type="entry name" value="Homeodomain-like_sf"/>
</dbReference>
<evidence type="ECO:0000256" key="2">
    <source>
        <dbReference type="ARBA" id="ARBA00023125"/>
    </source>
</evidence>
<dbReference type="SUPFAM" id="SSF46689">
    <property type="entry name" value="Homeodomain-like"/>
    <property type="match status" value="1"/>
</dbReference>
<dbReference type="Gene3D" id="3.20.80.10">
    <property type="entry name" value="Regulatory factor, effector binding domain"/>
    <property type="match status" value="1"/>
</dbReference>
<dbReference type="Pfam" id="PF12833">
    <property type="entry name" value="HTH_18"/>
    <property type="match status" value="1"/>
</dbReference>
<keyword evidence="2" id="KW-0238">DNA-binding</keyword>
<evidence type="ECO:0000313" key="6">
    <source>
        <dbReference type="Proteomes" id="UP000254082"/>
    </source>
</evidence>
<dbReference type="InterPro" id="IPR050959">
    <property type="entry name" value="MarA-like"/>
</dbReference>
<dbReference type="InterPro" id="IPR018062">
    <property type="entry name" value="HTH_AraC-typ_CS"/>
</dbReference>
<dbReference type="RefSeq" id="WP_002996555.1">
    <property type="nucleotide sequence ID" value="NZ_UHFA01000002.1"/>
</dbReference>
<dbReference type="InterPro" id="IPR020449">
    <property type="entry name" value="Tscrpt_reg_AraC-type_HTH"/>
</dbReference>
<evidence type="ECO:0000259" key="4">
    <source>
        <dbReference type="PROSITE" id="PS01124"/>
    </source>
</evidence>
<dbReference type="GO" id="GO:0003700">
    <property type="term" value="F:DNA-binding transcription factor activity"/>
    <property type="evidence" value="ECO:0007669"/>
    <property type="project" value="InterPro"/>
</dbReference>
<evidence type="ECO:0000256" key="3">
    <source>
        <dbReference type="ARBA" id="ARBA00023163"/>
    </source>
</evidence>
<accession>A0A380JG42</accession>
<organism evidence="5 6">
    <name type="scientific">Streptococcus downei MFe28</name>
    <dbReference type="NCBI Taxonomy" id="764290"/>
    <lineage>
        <taxon>Bacteria</taxon>
        <taxon>Bacillati</taxon>
        <taxon>Bacillota</taxon>
        <taxon>Bacilli</taxon>
        <taxon>Lactobacillales</taxon>
        <taxon>Streptococcaceae</taxon>
        <taxon>Streptococcus</taxon>
    </lineage>
</organism>
<dbReference type="SMART" id="SM00871">
    <property type="entry name" value="AraC_E_bind"/>
    <property type="match status" value="1"/>
</dbReference>
<evidence type="ECO:0000313" key="5">
    <source>
        <dbReference type="EMBL" id="SUN37032.1"/>
    </source>
</evidence>
<dbReference type="PROSITE" id="PS01124">
    <property type="entry name" value="HTH_ARAC_FAMILY_2"/>
    <property type="match status" value="1"/>
</dbReference>
<proteinExistence type="predicted"/>
<feature type="domain" description="HTH araC/xylS-type" evidence="4">
    <location>
        <begin position="8"/>
        <end position="106"/>
    </location>
</feature>
<dbReference type="SMART" id="SM00342">
    <property type="entry name" value="HTH_ARAC"/>
    <property type="match status" value="1"/>
</dbReference>
<dbReference type="PANTHER" id="PTHR47504">
    <property type="entry name" value="RIGHT ORIGIN-BINDING PROTEIN"/>
    <property type="match status" value="1"/>
</dbReference>
<dbReference type="EMBL" id="UHFA01000002">
    <property type="protein sequence ID" value="SUN37032.1"/>
    <property type="molecule type" value="Genomic_DNA"/>
</dbReference>
<name>A0A380JG42_STRDO</name>
<dbReference type="PROSITE" id="PS00041">
    <property type="entry name" value="HTH_ARAC_FAMILY_1"/>
    <property type="match status" value="1"/>
</dbReference>